<dbReference type="AlphaFoldDB" id="A0A0C3FC32"/>
<dbReference type="HOGENOM" id="CLU_1415669_0_0_1"/>
<dbReference type="Proteomes" id="UP000054166">
    <property type="component" value="Unassembled WGS sequence"/>
</dbReference>
<evidence type="ECO:0000256" key="1">
    <source>
        <dbReference type="SAM" id="MobiDB-lite"/>
    </source>
</evidence>
<evidence type="ECO:0000313" key="3">
    <source>
        <dbReference type="EMBL" id="KIM77316.1"/>
    </source>
</evidence>
<reference evidence="3 4" key="1">
    <citation type="submission" date="2014-04" db="EMBL/GenBank/DDBJ databases">
        <authorList>
            <consortium name="DOE Joint Genome Institute"/>
            <person name="Kuo A."/>
            <person name="Tarkka M."/>
            <person name="Buscot F."/>
            <person name="Kohler A."/>
            <person name="Nagy L.G."/>
            <person name="Floudas D."/>
            <person name="Copeland A."/>
            <person name="Barry K.W."/>
            <person name="Cichocki N."/>
            <person name="Veneault-Fourrey C."/>
            <person name="LaButti K."/>
            <person name="Lindquist E.A."/>
            <person name="Lipzen A."/>
            <person name="Lundell T."/>
            <person name="Morin E."/>
            <person name="Murat C."/>
            <person name="Sun H."/>
            <person name="Tunlid A."/>
            <person name="Henrissat B."/>
            <person name="Grigoriev I.V."/>
            <person name="Hibbett D.S."/>
            <person name="Martin F."/>
            <person name="Nordberg H.P."/>
            <person name="Cantor M.N."/>
            <person name="Hua S.X."/>
        </authorList>
    </citation>
    <scope>NUCLEOTIDE SEQUENCE [LARGE SCALE GENOMIC DNA]</scope>
    <source>
        <strain evidence="3 4">F 1598</strain>
    </source>
</reference>
<gene>
    <name evidence="3" type="ORF">PILCRDRAFT_91200</name>
</gene>
<dbReference type="InParanoid" id="A0A0C3FC32"/>
<organism evidence="3 4">
    <name type="scientific">Piloderma croceum (strain F 1598)</name>
    <dbReference type="NCBI Taxonomy" id="765440"/>
    <lineage>
        <taxon>Eukaryota</taxon>
        <taxon>Fungi</taxon>
        <taxon>Dikarya</taxon>
        <taxon>Basidiomycota</taxon>
        <taxon>Agaricomycotina</taxon>
        <taxon>Agaricomycetes</taxon>
        <taxon>Agaricomycetidae</taxon>
        <taxon>Atheliales</taxon>
        <taxon>Atheliaceae</taxon>
        <taxon>Piloderma</taxon>
    </lineage>
</organism>
<keyword evidence="2" id="KW-0472">Membrane</keyword>
<accession>A0A0C3FC32</accession>
<feature type="region of interest" description="Disordered" evidence="1">
    <location>
        <begin position="141"/>
        <end position="173"/>
    </location>
</feature>
<feature type="compositionally biased region" description="Polar residues" evidence="1">
    <location>
        <begin position="147"/>
        <end position="160"/>
    </location>
</feature>
<dbReference type="STRING" id="765440.A0A0C3FC32"/>
<proteinExistence type="predicted"/>
<keyword evidence="4" id="KW-1185">Reference proteome</keyword>
<sequence>MPGRVWLILVYPPSKQNLKALLIILPLLGVHFGGEHLNFYLFQMRTFFLPYVLPVISTPMVVLRFRSEIQVLAALFQGARPKRPSDPWVTDALWEFIQHCWDSDQDARLDIKEVNDRMTRFHRICINRERCLTIPSTDGYETDSEAFRSSGQTSKLSGWQSDHESYTKPRKSAKKLHNAFAAENHAFAEKSG</sequence>
<dbReference type="EMBL" id="KN833026">
    <property type="protein sequence ID" value="KIM77316.1"/>
    <property type="molecule type" value="Genomic_DNA"/>
</dbReference>
<protein>
    <submittedName>
        <fullName evidence="3">Uncharacterized protein</fullName>
    </submittedName>
</protein>
<dbReference type="Gene3D" id="1.10.510.10">
    <property type="entry name" value="Transferase(Phosphotransferase) domain 1"/>
    <property type="match status" value="1"/>
</dbReference>
<keyword evidence="2" id="KW-0812">Transmembrane</keyword>
<evidence type="ECO:0000256" key="2">
    <source>
        <dbReference type="SAM" id="Phobius"/>
    </source>
</evidence>
<reference evidence="4" key="2">
    <citation type="submission" date="2015-01" db="EMBL/GenBank/DDBJ databases">
        <title>Evolutionary Origins and Diversification of the Mycorrhizal Mutualists.</title>
        <authorList>
            <consortium name="DOE Joint Genome Institute"/>
            <consortium name="Mycorrhizal Genomics Consortium"/>
            <person name="Kohler A."/>
            <person name="Kuo A."/>
            <person name="Nagy L.G."/>
            <person name="Floudas D."/>
            <person name="Copeland A."/>
            <person name="Barry K.W."/>
            <person name="Cichocki N."/>
            <person name="Veneault-Fourrey C."/>
            <person name="LaButti K."/>
            <person name="Lindquist E.A."/>
            <person name="Lipzen A."/>
            <person name="Lundell T."/>
            <person name="Morin E."/>
            <person name="Murat C."/>
            <person name="Riley R."/>
            <person name="Ohm R."/>
            <person name="Sun H."/>
            <person name="Tunlid A."/>
            <person name="Henrissat B."/>
            <person name="Grigoriev I.V."/>
            <person name="Hibbett D.S."/>
            <person name="Martin F."/>
        </authorList>
    </citation>
    <scope>NUCLEOTIDE SEQUENCE [LARGE SCALE GENOMIC DNA]</scope>
    <source>
        <strain evidence="4">F 1598</strain>
    </source>
</reference>
<name>A0A0C3FC32_PILCF</name>
<keyword evidence="2" id="KW-1133">Transmembrane helix</keyword>
<evidence type="ECO:0000313" key="4">
    <source>
        <dbReference type="Proteomes" id="UP000054166"/>
    </source>
</evidence>
<feature type="transmembrane region" description="Helical" evidence="2">
    <location>
        <begin position="20"/>
        <end position="42"/>
    </location>
</feature>